<accession>A0A5J9V7R6</accession>
<feature type="region of interest" description="Disordered" evidence="1">
    <location>
        <begin position="1"/>
        <end position="29"/>
    </location>
</feature>
<name>A0A5J9V7R6_9POAL</name>
<dbReference type="PANTHER" id="PTHR33070">
    <property type="entry name" value="OS06G0725500 PROTEIN"/>
    <property type="match status" value="1"/>
</dbReference>
<proteinExistence type="predicted"/>
<dbReference type="Proteomes" id="UP000324897">
    <property type="component" value="Chromosome 1"/>
</dbReference>
<dbReference type="GO" id="GO:0048364">
    <property type="term" value="P:root development"/>
    <property type="evidence" value="ECO:0007669"/>
    <property type="project" value="InterPro"/>
</dbReference>
<comment type="caution">
    <text evidence="2">The sequence shown here is derived from an EMBL/GenBank/DDBJ whole genome shotgun (WGS) entry which is preliminary data.</text>
</comment>
<protein>
    <submittedName>
        <fullName evidence="2">Uncharacterized protein</fullName>
    </submittedName>
</protein>
<dbReference type="Pfam" id="PF03087">
    <property type="entry name" value="BPS1"/>
    <property type="match status" value="1"/>
</dbReference>
<dbReference type="EMBL" id="RWGY01000011">
    <property type="protein sequence ID" value="TVU32043.1"/>
    <property type="molecule type" value="Genomic_DNA"/>
</dbReference>
<feature type="non-terminal residue" evidence="2">
    <location>
        <position position="1"/>
    </location>
</feature>
<dbReference type="AlphaFoldDB" id="A0A5J9V7R6"/>
<dbReference type="Gramene" id="TVU32043">
    <property type="protein sequence ID" value="TVU32043"/>
    <property type="gene ID" value="EJB05_23759"/>
</dbReference>
<dbReference type="GO" id="GO:0048367">
    <property type="term" value="P:shoot system development"/>
    <property type="evidence" value="ECO:0007669"/>
    <property type="project" value="InterPro"/>
</dbReference>
<evidence type="ECO:0000313" key="3">
    <source>
        <dbReference type="Proteomes" id="UP000324897"/>
    </source>
</evidence>
<organism evidence="2 3">
    <name type="scientific">Eragrostis curvula</name>
    <name type="common">weeping love grass</name>
    <dbReference type="NCBI Taxonomy" id="38414"/>
    <lineage>
        <taxon>Eukaryota</taxon>
        <taxon>Viridiplantae</taxon>
        <taxon>Streptophyta</taxon>
        <taxon>Embryophyta</taxon>
        <taxon>Tracheophyta</taxon>
        <taxon>Spermatophyta</taxon>
        <taxon>Magnoliopsida</taxon>
        <taxon>Liliopsida</taxon>
        <taxon>Poales</taxon>
        <taxon>Poaceae</taxon>
        <taxon>PACMAD clade</taxon>
        <taxon>Chloridoideae</taxon>
        <taxon>Eragrostideae</taxon>
        <taxon>Eragrostidinae</taxon>
        <taxon>Eragrostis</taxon>
    </lineage>
</organism>
<gene>
    <name evidence="2" type="ORF">EJB05_23759</name>
</gene>
<keyword evidence="3" id="KW-1185">Reference proteome</keyword>
<evidence type="ECO:0000313" key="2">
    <source>
        <dbReference type="EMBL" id="TVU32043.1"/>
    </source>
</evidence>
<reference evidence="2 3" key="1">
    <citation type="journal article" date="2019" name="Sci. Rep.">
        <title>A high-quality genome of Eragrostis curvula grass provides insights into Poaceae evolution and supports new strategies to enhance forage quality.</title>
        <authorList>
            <person name="Carballo J."/>
            <person name="Santos B.A.C.M."/>
            <person name="Zappacosta D."/>
            <person name="Garbus I."/>
            <person name="Selva J.P."/>
            <person name="Gallo C.A."/>
            <person name="Diaz A."/>
            <person name="Albertini E."/>
            <person name="Caccamo M."/>
            <person name="Echenique V."/>
        </authorList>
    </citation>
    <scope>NUCLEOTIDE SEQUENCE [LARGE SCALE GENOMIC DNA]</scope>
    <source>
        <strain evidence="3">cv. Victoria</strain>
        <tissue evidence="2">Leaf</tissue>
    </source>
</reference>
<dbReference type="InterPro" id="IPR004320">
    <property type="entry name" value="BPS1_pln"/>
</dbReference>
<dbReference type="PANTHER" id="PTHR33070:SF89">
    <property type="entry name" value="EXPRESSED PROTEIN"/>
    <property type="match status" value="1"/>
</dbReference>
<dbReference type="OrthoDB" id="695739at2759"/>
<sequence>MHLTLSPGRTARKAAAHARSASQPCHRSHPALESVDRAVRALRSWSAWTCRFGAADRSSSFEGLALVEAALAALGELLATPRAAAALRGAAAADDDERVLDAFLALADAYGTLGTALLAARQSAAEARAGLRRGDAAAVAASVRAHRRTAKELCHLASAMRHATAPTSRPPADAADAEVVGMVAEVAEAAAEASGVVVLRCAAMSPDVSGVVHQMVSSTHSKWLERLGVVPEAKKATPETAAVALERLEKLEECISGLESGSEKVFRRLLQTRVLLLNIHNPL</sequence>
<evidence type="ECO:0000256" key="1">
    <source>
        <dbReference type="SAM" id="MobiDB-lite"/>
    </source>
</evidence>